<sequence length="438" mass="47574">MSKDAAHAAFKEYVSGKCCYGSGPADEGVITNMEALNTYRYRLETFTESRSTEWNHEPFNGQPIDAYMQPAPGPWAIPVQPPSVFQDSTQVVKVPYTSSVKDCHDCQGKGKTPCKNCSGAGNQFCVVSNPKTDSCSDCKGEGVNLCDTCKGKRQLLVFINLKVQCDQDEATGGTTPNQQHPAVAAAGADDPNKGEGDMASAPPAELMDVVPGYEGIGSAGHSQTVDGFLGVAPGPWDLNVPVPALFQNGSEKVRIPYTSSVKMQCSVCNGSGRNLNDRCTRCSGAGRVRCTICSGVGSLTCKTCKGKGQLLCYIKLTVKWKNNLYECVVDKQSGFPIDKISKVTGETMFTDMNARVYPVVGFPDDAINRASVQAVREHQAQFASTSRILQQRQTIELIPITRVHYSWRNKTYIYFVFGAEHKVHTDDYPAKCCCCSIL</sequence>
<dbReference type="Proteomes" id="UP000034805">
    <property type="component" value="Unassembled WGS sequence"/>
</dbReference>
<feature type="region of interest" description="Disordered" evidence="1">
    <location>
        <begin position="170"/>
        <end position="198"/>
    </location>
</feature>
<dbReference type="InterPro" id="IPR036410">
    <property type="entry name" value="HSP_DnaJ_Cys-rich_dom_sf"/>
</dbReference>
<evidence type="ECO:0000313" key="3">
    <source>
        <dbReference type="Proteomes" id="UP000034805"/>
    </source>
</evidence>
<comment type="caution">
    <text evidence="2">The sequence shown here is derived from an EMBL/GenBank/DDBJ whole genome shotgun (WGS) entry which is preliminary data.</text>
</comment>
<dbReference type="SUPFAM" id="SSF57938">
    <property type="entry name" value="DnaJ/Hsp40 cysteine-rich domain"/>
    <property type="match status" value="2"/>
</dbReference>
<name>A0A0P7TYU0_SCLFO</name>
<protein>
    <recommendedName>
        <fullName evidence="4">Protein SSUH2-like</fullName>
    </recommendedName>
</protein>
<dbReference type="PANTHER" id="PTHR48465:SF1">
    <property type="entry name" value="PROTEIN SSUH2 HOMOLOG"/>
    <property type="match status" value="1"/>
</dbReference>
<reference evidence="2 3" key="1">
    <citation type="submission" date="2015-08" db="EMBL/GenBank/DDBJ databases">
        <title>The genome of the Asian arowana (Scleropages formosus).</title>
        <authorList>
            <person name="Tan M.H."/>
            <person name="Gan H.M."/>
            <person name="Croft L.J."/>
            <person name="Austin C.M."/>
        </authorList>
    </citation>
    <scope>NUCLEOTIDE SEQUENCE [LARGE SCALE GENOMIC DNA]</scope>
    <source>
        <strain evidence="2">Aro1</strain>
    </source>
</reference>
<proteinExistence type="predicted"/>
<dbReference type="Gene3D" id="6.20.20.10">
    <property type="match status" value="1"/>
</dbReference>
<dbReference type="InterPro" id="IPR052789">
    <property type="entry name" value="SSUH2_homolog"/>
</dbReference>
<evidence type="ECO:0000313" key="2">
    <source>
        <dbReference type="EMBL" id="KPP59292.1"/>
    </source>
</evidence>
<evidence type="ECO:0000256" key="1">
    <source>
        <dbReference type="SAM" id="MobiDB-lite"/>
    </source>
</evidence>
<gene>
    <name evidence="2" type="ORF">Z043_122799</name>
</gene>
<dbReference type="AlphaFoldDB" id="A0A0P7TYU0"/>
<dbReference type="EMBL" id="JARO02012386">
    <property type="protein sequence ID" value="KPP59292.1"/>
    <property type="molecule type" value="Genomic_DNA"/>
</dbReference>
<dbReference type="PANTHER" id="PTHR48465">
    <property type="entry name" value="PROTEIN SSUH2 HOMOLOG"/>
    <property type="match status" value="1"/>
</dbReference>
<accession>A0A0P7TYU0</accession>
<organism evidence="2 3">
    <name type="scientific">Scleropages formosus</name>
    <name type="common">Asian bonytongue</name>
    <name type="synonym">Osteoglossum formosum</name>
    <dbReference type="NCBI Taxonomy" id="113540"/>
    <lineage>
        <taxon>Eukaryota</taxon>
        <taxon>Metazoa</taxon>
        <taxon>Chordata</taxon>
        <taxon>Craniata</taxon>
        <taxon>Vertebrata</taxon>
        <taxon>Euteleostomi</taxon>
        <taxon>Actinopterygii</taxon>
        <taxon>Neopterygii</taxon>
        <taxon>Teleostei</taxon>
        <taxon>Osteoglossocephala</taxon>
        <taxon>Osteoglossomorpha</taxon>
        <taxon>Osteoglossiformes</taxon>
        <taxon>Osteoglossidae</taxon>
        <taxon>Scleropages</taxon>
    </lineage>
</organism>
<evidence type="ECO:0008006" key="4">
    <source>
        <dbReference type="Google" id="ProtNLM"/>
    </source>
</evidence>